<evidence type="ECO:0000256" key="3">
    <source>
        <dbReference type="SAM" id="Phobius"/>
    </source>
</evidence>
<dbReference type="SUPFAM" id="SSF52833">
    <property type="entry name" value="Thioredoxin-like"/>
    <property type="match status" value="1"/>
</dbReference>
<dbReference type="InterPro" id="IPR003782">
    <property type="entry name" value="SCO1/SenC"/>
</dbReference>
<feature type="domain" description="Thioredoxin" evidence="4">
    <location>
        <begin position="39"/>
        <end position="203"/>
    </location>
</feature>
<dbReference type="InterPro" id="IPR036249">
    <property type="entry name" value="Thioredoxin-like_sf"/>
</dbReference>
<keyword evidence="6" id="KW-1185">Reference proteome</keyword>
<sequence>MTPRSPFVLASFVAVFIGVWIFVLASTHNRQDFQIATVLDTPRTMPEFELIDEDGAAFTRDRLLGQWTLLFAGFTHCADVCPSTLALLGNVKSRLAQSHPGASFQTVFLSVDPARDQPAALAKYVRYFDPEFVGVTGAKTQVDRVCSSLGLYYAKSPGPTDDSYTMDHTAAIVVIDPQARARAYFVVPKNPQAMASDLAFLMSV</sequence>
<evidence type="ECO:0000259" key="4">
    <source>
        <dbReference type="PROSITE" id="PS51352"/>
    </source>
</evidence>
<dbReference type="InterPro" id="IPR013766">
    <property type="entry name" value="Thioredoxin_domain"/>
</dbReference>
<dbReference type="RefSeq" id="WP_311366664.1">
    <property type="nucleotide sequence ID" value="NZ_JAVRIC010000044.1"/>
</dbReference>
<dbReference type="PANTHER" id="PTHR12151">
    <property type="entry name" value="ELECTRON TRANSPORT PROTIN SCO1/SENC FAMILY MEMBER"/>
    <property type="match status" value="1"/>
</dbReference>
<evidence type="ECO:0000313" key="5">
    <source>
        <dbReference type="EMBL" id="MDT0499254.1"/>
    </source>
</evidence>
<dbReference type="PROSITE" id="PS51352">
    <property type="entry name" value="THIOREDOXIN_2"/>
    <property type="match status" value="1"/>
</dbReference>
<dbReference type="EMBL" id="JAVRIC010000044">
    <property type="protein sequence ID" value="MDT0499254.1"/>
    <property type="molecule type" value="Genomic_DNA"/>
</dbReference>
<evidence type="ECO:0000256" key="2">
    <source>
        <dbReference type="ARBA" id="ARBA00023008"/>
    </source>
</evidence>
<dbReference type="Proteomes" id="UP001254608">
    <property type="component" value="Unassembled WGS sequence"/>
</dbReference>
<evidence type="ECO:0000313" key="6">
    <source>
        <dbReference type="Proteomes" id="UP001254608"/>
    </source>
</evidence>
<gene>
    <name evidence="5" type="ORF">RM530_18085</name>
</gene>
<name>A0ABU2WPV8_9GAMM</name>
<comment type="similarity">
    <text evidence="1">Belongs to the SCO1/2 family.</text>
</comment>
<evidence type="ECO:0000256" key="1">
    <source>
        <dbReference type="ARBA" id="ARBA00010996"/>
    </source>
</evidence>
<protein>
    <submittedName>
        <fullName evidence="5">SCO family protein</fullName>
    </submittedName>
</protein>
<reference evidence="5 6" key="1">
    <citation type="submission" date="2023-09" db="EMBL/GenBank/DDBJ databases">
        <authorList>
            <person name="Rey-Velasco X."/>
        </authorList>
    </citation>
    <scope>NUCLEOTIDE SEQUENCE [LARGE SCALE GENOMIC DNA]</scope>
    <source>
        <strain evidence="5 6">W345</strain>
    </source>
</reference>
<feature type="transmembrane region" description="Helical" evidence="3">
    <location>
        <begin position="6"/>
        <end position="25"/>
    </location>
</feature>
<keyword evidence="2" id="KW-0186">Copper</keyword>
<accession>A0ABU2WPV8</accession>
<dbReference type="CDD" id="cd02968">
    <property type="entry name" value="SCO"/>
    <property type="match status" value="1"/>
</dbReference>
<keyword evidence="3" id="KW-1133">Transmembrane helix</keyword>
<dbReference type="PANTHER" id="PTHR12151:SF25">
    <property type="entry name" value="LINALOOL DEHYDRATASE_ISOMERASE DOMAIN-CONTAINING PROTEIN"/>
    <property type="match status" value="1"/>
</dbReference>
<organism evidence="5 6">
    <name type="scientific">Banduia mediterranea</name>
    <dbReference type="NCBI Taxonomy" id="3075609"/>
    <lineage>
        <taxon>Bacteria</taxon>
        <taxon>Pseudomonadati</taxon>
        <taxon>Pseudomonadota</taxon>
        <taxon>Gammaproteobacteria</taxon>
        <taxon>Nevskiales</taxon>
        <taxon>Algiphilaceae</taxon>
        <taxon>Banduia</taxon>
    </lineage>
</organism>
<comment type="caution">
    <text evidence="5">The sequence shown here is derived from an EMBL/GenBank/DDBJ whole genome shotgun (WGS) entry which is preliminary data.</text>
</comment>
<dbReference type="Gene3D" id="3.40.30.10">
    <property type="entry name" value="Glutaredoxin"/>
    <property type="match status" value="1"/>
</dbReference>
<proteinExistence type="inferred from homology"/>
<keyword evidence="3" id="KW-0472">Membrane</keyword>
<keyword evidence="3" id="KW-0812">Transmembrane</keyword>
<dbReference type="Pfam" id="PF02630">
    <property type="entry name" value="SCO1-SenC"/>
    <property type="match status" value="1"/>
</dbReference>